<gene>
    <name evidence="1" type="ORF">FD19_GL001238</name>
</gene>
<comment type="caution">
    <text evidence="1">The sequence shown here is derived from an EMBL/GenBank/DDBJ whole genome shotgun (WGS) entry which is preliminary data.</text>
</comment>
<dbReference type="AlphaFoldDB" id="A0A0R2C5E2"/>
<evidence type="ECO:0000313" key="2">
    <source>
        <dbReference type="Proteomes" id="UP000051789"/>
    </source>
</evidence>
<dbReference type="PATRIC" id="fig|1423810.4.peg.1274"/>
<evidence type="ECO:0000313" key="1">
    <source>
        <dbReference type="EMBL" id="KRM87087.1"/>
    </source>
</evidence>
<keyword evidence="2" id="KW-1185">Reference proteome</keyword>
<dbReference type="RefSeq" id="WP_054750293.1">
    <property type="nucleotide sequence ID" value="NZ_AYZK01000003.1"/>
</dbReference>
<sequence length="218" mass="24336">MTLQQVNFRDRQSGQLVAGYTYDRIDSQFALVFANTDRPPVTLVTDLHVPMAQRLQLFQTLLRRPSADSAVVTYTETPIAYEVVIHQCVLVTSEVSDEATSIPNTTVAVGDAHVDIDAFGAECQLAMENNRWVDTNLEIARRTFQVLDARLVVDSETGGQYPAITTEGGPYPLFWALPQEYIDWVVNPATCSLFPCICVFGHDQQGSAKVDTYVRMER</sequence>
<dbReference type="Proteomes" id="UP000051789">
    <property type="component" value="Unassembled WGS sequence"/>
</dbReference>
<name>A0A0R2C5E2_9LACO</name>
<accession>A0A0R2C5E2</accession>
<dbReference type="OrthoDB" id="2292827at2"/>
<reference evidence="1 2" key="1">
    <citation type="journal article" date="2015" name="Genome Announc.">
        <title>Expanding the biotechnology potential of lactobacilli through comparative genomics of 213 strains and associated genera.</title>
        <authorList>
            <person name="Sun Z."/>
            <person name="Harris H.M."/>
            <person name="McCann A."/>
            <person name="Guo C."/>
            <person name="Argimon S."/>
            <person name="Zhang W."/>
            <person name="Yang X."/>
            <person name="Jeffery I.B."/>
            <person name="Cooney J.C."/>
            <person name="Kagawa T.F."/>
            <person name="Liu W."/>
            <person name="Song Y."/>
            <person name="Salvetti E."/>
            <person name="Wrobel A."/>
            <person name="Rasinkangas P."/>
            <person name="Parkhill J."/>
            <person name="Rea M.C."/>
            <person name="O'Sullivan O."/>
            <person name="Ritari J."/>
            <person name="Douillard F.P."/>
            <person name="Paul Ross R."/>
            <person name="Yang R."/>
            <person name="Briner A.E."/>
            <person name="Felis G.E."/>
            <person name="de Vos W.M."/>
            <person name="Barrangou R."/>
            <person name="Klaenhammer T.R."/>
            <person name="Caufield P.W."/>
            <person name="Cui Y."/>
            <person name="Zhang H."/>
            <person name="O'Toole P.W."/>
        </authorList>
    </citation>
    <scope>NUCLEOTIDE SEQUENCE [LARGE SCALE GENOMIC DNA]</scope>
    <source>
        <strain evidence="1 2">DSM 22698</strain>
    </source>
</reference>
<dbReference type="EMBL" id="AYZK01000003">
    <property type="protein sequence ID" value="KRM87087.1"/>
    <property type="molecule type" value="Genomic_DNA"/>
</dbReference>
<protein>
    <submittedName>
        <fullName evidence="1">Uncharacterized protein</fullName>
    </submittedName>
</protein>
<proteinExistence type="predicted"/>
<organism evidence="1 2">
    <name type="scientific">Lacticaseibacillus thailandensis DSM 22698 = JCM 13996</name>
    <dbReference type="NCBI Taxonomy" id="1423810"/>
    <lineage>
        <taxon>Bacteria</taxon>
        <taxon>Bacillati</taxon>
        <taxon>Bacillota</taxon>
        <taxon>Bacilli</taxon>
        <taxon>Lactobacillales</taxon>
        <taxon>Lactobacillaceae</taxon>
        <taxon>Lacticaseibacillus</taxon>
    </lineage>
</organism>